<dbReference type="InterPro" id="IPR051803">
    <property type="entry name" value="TA_system_RelE-like_toxin"/>
</dbReference>
<dbReference type="PANTHER" id="PTHR33755">
    <property type="entry name" value="TOXIN PARE1-RELATED"/>
    <property type="match status" value="1"/>
</dbReference>
<accession>A0A5C6BCN2</accession>
<organism evidence="3 4">
    <name type="scientific">Symmachiella macrocystis</name>
    <dbReference type="NCBI Taxonomy" id="2527985"/>
    <lineage>
        <taxon>Bacteria</taxon>
        <taxon>Pseudomonadati</taxon>
        <taxon>Planctomycetota</taxon>
        <taxon>Planctomycetia</taxon>
        <taxon>Planctomycetales</taxon>
        <taxon>Planctomycetaceae</taxon>
        <taxon>Symmachiella</taxon>
    </lineage>
</organism>
<comment type="similarity">
    <text evidence="1">Belongs to the RelE toxin family.</text>
</comment>
<gene>
    <name evidence="3" type="ORF">CA54_46080</name>
</gene>
<dbReference type="AlphaFoldDB" id="A0A5C6BCN2"/>
<dbReference type="Pfam" id="PF05016">
    <property type="entry name" value="ParE_toxin"/>
    <property type="match status" value="1"/>
</dbReference>
<proteinExistence type="inferred from homology"/>
<dbReference type="Gene3D" id="3.30.2310.20">
    <property type="entry name" value="RelE-like"/>
    <property type="match status" value="1"/>
</dbReference>
<dbReference type="InterPro" id="IPR007712">
    <property type="entry name" value="RelE/ParE_toxin"/>
</dbReference>
<name>A0A5C6BCN2_9PLAN</name>
<comment type="caution">
    <text evidence="3">The sequence shown here is derived from an EMBL/GenBank/DDBJ whole genome shotgun (WGS) entry which is preliminary data.</text>
</comment>
<evidence type="ECO:0000313" key="4">
    <source>
        <dbReference type="Proteomes" id="UP000320735"/>
    </source>
</evidence>
<dbReference type="OrthoDB" id="5457915at2"/>
<sequence length="96" mass="11018">MARLFITPQAKIDLGDIWSYIAQDNPAAADELLGQIDTAFGLIAATPDIGFRLDMIRPGIRCKPVKRNYLIFYDHREETVRILRILHAARNYEDML</sequence>
<evidence type="ECO:0000256" key="2">
    <source>
        <dbReference type="ARBA" id="ARBA00022649"/>
    </source>
</evidence>
<evidence type="ECO:0000313" key="3">
    <source>
        <dbReference type="EMBL" id="TWU09367.1"/>
    </source>
</evidence>
<dbReference type="RefSeq" id="WP_146373069.1">
    <property type="nucleotide sequence ID" value="NZ_SJPP01000002.1"/>
</dbReference>
<keyword evidence="2" id="KW-1277">Toxin-antitoxin system</keyword>
<dbReference type="Proteomes" id="UP000320735">
    <property type="component" value="Unassembled WGS sequence"/>
</dbReference>
<keyword evidence="4" id="KW-1185">Reference proteome</keyword>
<dbReference type="EMBL" id="SJPP01000002">
    <property type="protein sequence ID" value="TWU09367.1"/>
    <property type="molecule type" value="Genomic_DNA"/>
</dbReference>
<evidence type="ECO:0000256" key="1">
    <source>
        <dbReference type="ARBA" id="ARBA00006226"/>
    </source>
</evidence>
<reference evidence="3 4" key="1">
    <citation type="submission" date="2019-02" db="EMBL/GenBank/DDBJ databases">
        <title>Deep-cultivation of Planctomycetes and their phenomic and genomic characterization uncovers novel biology.</title>
        <authorList>
            <person name="Wiegand S."/>
            <person name="Jogler M."/>
            <person name="Boedeker C."/>
            <person name="Pinto D."/>
            <person name="Vollmers J."/>
            <person name="Rivas-Marin E."/>
            <person name="Kohn T."/>
            <person name="Peeters S.H."/>
            <person name="Heuer A."/>
            <person name="Rast P."/>
            <person name="Oberbeckmann S."/>
            <person name="Bunk B."/>
            <person name="Jeske O."/>
            <person name="Meyerdierks A."/>
            <person name="Storesund J.E."/>
            <person name="Kallscheuer N."/>
            <person name="Luecker S."/>
            <person name="Lage O.M."/>
            <person name="Pohl T."/>
            <person name="Merkel B.J."/>
            <person name="Hornburger P."/>
            <person name="Mueller R.-W."/>
            <person name="Bruemmer F."/>
            <person name="Labrenz M."/>
            <person name="Spormann A.M."/>
            <person name="Op Den Camp H."/>
            <person name="Overmann J."/>
            <person name="Amann R."/>
            <person name="Jetten M.S.M."/>
            <person name="Mascher T."/>
            <person name="Medema M.H."/>
            <person name="Devos D.P."/>
            <person name="Kaster A.-K."/>
            <person name="Ovreas L."/>
            <person name="Rohde M."/>
            <person name="Galperin M.Y."/>
            <person name="Jogler C."/>
        </authorList>
    </citation>
    <scope>NUCLEOTIDE SEQUENCE [LARGE SCALE GENOMIC DNA]</scope>
    <source>
        <strain evidence="3 4">CA54</strain>
    </source>
</reference>
<dbReference type="InterPro" id="IPR035093">
    <property type="entry name" value="RelE/ParE_toxin_dom_sf"/>
</dbReference>
<protein>
    <submittedName>
        <fullName evidence="3">Plasmid stabilization system protein</fullName>
    </submittedName>
</protein>